<dbReference type="InterPro" id="IPR036502">
    <property type="entry name" value="NiSOD_sf"/>
</dbReference>
<dbReference type="STRING" id="1798409.A3I24_02285"/>
<accession>A0A1G1ZRR6</accession>
<dbReference type="AlphaFoldDB" id="A0A1G1ZRR6"/>
<dbReference type="Pfam" id="PF09055">
    <property type="entry name" value="Sod_Ni"/>
    <property type="match status" value="1"/>
</dbReference>
<sequence>MEFLKKILPVINAEAHCDIPCGIYDPTPAKIAAMTVWRMVKQIKELSAGGDHHQGSPEYLNMVTRRITVKEQHAQMCKNELYILWSDFFKAEHLEKYPHLHDLFWKAAKLCSKNKQEIDEVAAQDLVKAVDEIAKIFYEVKRDPKRFESYKDVTDKLF</sequence>
<evidence type="ECO:0000313" key="1">
    <source>
        <dbReference type="EMBL" id="OGY67242.1"/>
    </source>
</evidence>
<dbReference type="InterPro" id="IPR014123">
    <property type="entry name" value="Superoxide_dismutase_Ni-type"/>
</dbReference>
<evidence type="ECO:0000313" key="2">
    <source>
        <dbReference type="Proteomes" id="UP000177690"/>
    </source>
</evidence>
<reference evidence="1 2" key="1">
    <citation type="journal article" date="2016" name="Nat. Commun.">
        <title>Thousands of microbial genomes shed light on interconnected biogeochemical processes in an aquifer system.</title>
        <authorList>
            <person name="Anantharaman K."/>
            <person name="Brown C.T."/>
            <person name="Hug L.A."/>
            <person name="Sharon I."/>
            <person name="Castelle C.J."/>
            <person name="Probst A.J."/>
            <person name="Thomas B.C."/>
            <person name="Singh A."/>
            <person name="Wilkins M.J."/>
            <person name="Karaoz U."/>
            <person name="Brodie E.L."/>
            <person name="Williams K.H."/>
            <person name="Hubbard S.S."/>
            <person name="Banfield J.F."/>
        </authorList>
    </citation>
    <scope>NUCLEOTIDE SEQUENCE [LARGE SCALE GENOMIC DNA]</scope>
</reference>
<protein>
    <submittedName>
        <fullName evidence="1">Superoxide dismutase, Ni</fullName>
    </submittedName>
</protein>
<dbReference type="SUPFAM" id="SSF109770">
    <property type="entry name" value="Nickel-containing superoxide dismutase, NiSOD"/>
    <property type="match status" value="1"/>
</dbReference>
<dbReference type="GO" id="GO:0004784">
    <property type="term" value="F:superoxide dismutase activity"/>
    <property type="evidence" value="ECO:0007669"/>
    <property type="project" value="InterPro"/>
</dbReference>
<name>A0A1G1ZRR6_9BACT</name>
<comment type="caution">
    <text evidence="1">The sequence shown here is derived from an EMBL/GenBank/DDBJ whole genome shotgun (WGS) entry which is preliminary data.</text>
</comment>
<dbReference type="EMBL" id="MHJL01000028">
    <property type="protein sequence ID" value="OGY67242.1"/>
    <property type="molecule type" value="Genomic_DNA"/>
</dbReference>
<dbReference type="NCBIfam" id="TIGR02753">
    <property type="entry name" value="sodN"/>
    <property type="match status" value="1"/>
</dbReference>
<proteinExistence type="predicted"/>
<organism evidence="1 2">
    <name type="scientific">Candidatus Harrisonbacteria bacterium RIFCSPLOWO2_02_FULL_41_13b</name>
    <dbReference type="NCBI Taxonomy" id="1798409"/>
    <lineage>
        <taxon>Bacteria</taxon>
        <taxon>Candidatus Harrisoniibacteriota</taxon>
    </lineage>
</organism>
<dbReference type="Proteomes" id="UP000177690">
    <property type="component" value="Unassembled WGS sequence"/>
</dbReference>
<gene>
    <name evidence="1" type="ORF">A3I24_02285</name>
</gene>
<dbReference type="GO" id="GO:0016151">
    <property type="term" value="F:nickel cation binding"/>
    <property type="evidence" value="ECO:0007669"/>
    <property type="project" value="InterPro"/>
</dbReference>
<dbReference type="Gene3D" id="1.20.120.400">
    <property type="entry name" value="Nickel-containing superoxide dismutase"/>
    <property type="match status" value="1"/>
</dbReference>